<gene>
    <name evidence="2" type="ORF">H9738_10210</name>
</gene>
<feature type="transmembrane region" description="Helical" evidence="1">
    <location>
        <begin position="231"/>
        <end position="252"/>
    </location>
</feature>
<dbReference type="EMBL" id="DXFG01000218">
    <property type="protein sequence ID" value="HIX38223.1"/>
    <property type="molecule type" value="Genomic_DNA"/>
</dbReference>
<sequence>MKKIQTDKEAGILLAAALILCWLFVLQYGIFGSRVDWISQHSVLPDYFRQRFYATGNLFPDIAWNLGGGQNIYNFSYYGLFSPVILFSYLLPFVPMGLYIMASSMAAYGASAVLFYQWIKKKFSGGNTGFWTACMFALAGPLIFHSYNQIMFVNYMPFLCLALIGTDRFLQKNKKGLLLLGTTGMILTSFYFSVGGILALGLYGAGTYIAQTEKFSWKDFGKKAGGFTGPLILSVCLCGILLVPTALVLLSRESGGNTTEGMGLFSISPLRFFYSPYGVGLTYLSLGGLMGNLLRKESWKKKILPAGLLLILFVPVFGYLLNGGLYVKDKVFIPFLPLVCLETGKYVENLRKGRDRSGWADLLIQVLPGIFLIGYSLFRESAQGISQKWLIGGIGLAVAADMAFFLLSQKIYGKFPRFPWPLLFSVGILFFSGWAMNSQWKKMLPAGDYEEIIKPEKTDLIKETLEKDKGWYRMEELEGGTQEFADMNRIRDIGQNISSIYSSAYNQDYAGFRNKTFQVNRHFRNCLMEAATDNPIFLNLMGVRYVTGNRPPAGYTLLKKKGDTCLYENEKAFPLAFVTDRVISEKEYQELSFPDNQSVLLQYGVIEKADQEKPGKKKPISSMKACSLELPVTENQNIQIRKTEKGYEIHALKETEITAQLSGRGETDDLLAVKFHVKNQNLQRDMYIRLEGQTNRLSAEKGYEYANKNQDFSYTVTTEKQKDKGVFIFGKGSYIIEDIQIFTGNLEELREEKLCENPLEGIWFSEGGDRLTGAVRTEKQGYLITSIPYDKNFKITVDGENVEKKKVNTAFLGAKIPKGVHSISISYQAPGKNAGLFLTGGGLVCLAVLVMGRLCRRLLAGCWERNLVNRKLP</sequence>
<comment type="caution">
    <text evidence="2">The sequence shown here is derived from an EMBL/GenBank/DDBJ whole genome shotgun (WGS) entry which is preliminary data.</text>
</comment>
<dbReference type="InterPro" id="IPR018580">
    <property type="entry name" value="Uncharacterised_YfhO"/>
</dbReference>
<evidence type="ECO:0000256" key="1">
    <source>
        <dbReference type="SAM" id="Phobius"/>
    </source>
</evidence>
<dbReference type="Pfam" id="PF09586">
    <property type="entry name" value="YfhO"/>
    <property type="match status" value="1"/>
</dbReference>
<feature type="transmembrane region" description="Helical" evidence="1">
    <location>
        <begin position="12"/>
        <end position="31"/>
    </location>
</feature>
<keyword evidence="1" id="KW-1133">Transmembrane helix</keyword>
<keyword evidence="1" id="KW-0472">Membrane</keyword>
<evidence type="ECO:0000313" key="3">
    <source>
        <dbReference type="Proteomes" id="UP000824230"/>
    </source>
</evidence>
<dbReference type="AlphaFoldDB" id="A0A9D2AMR2"/>
<dbReference type="PANTHER" id="PTHR38454">
    <property type="entry name" value="INTEGRAL MEMBRANE PROTEIN-RELATED"/>
    <property type="match status" value="1"/>
</dbReference>
<feature type="transmembrane region" description="Helical" evidence="1">
    <location>
        <begin position="359"/>
        <end position="377"/>
    </location>
</feature>
<feature type="transmembrane region" description="Helical" evidence="1">
    <location>
        <begin position="125"/>
        <end position="144"/>
    </location>
</feature>
<feature type="transmembrane region" description="Helical" evidence="1">
    <location>
        <begin position="389"/>
        <end position="407"/>
    </location>
</feature>
<reference evidence="2" key="1">
    <citation type="journal article" date="2021" name="PeerJ">
        <title>Extensive microbial diversity within the chicken gut microbiome revealed by metagenomics and culture.</title>
        <authorList>
            <person name="Gilroy R."/>
            <person name="Ravi A."/>
            <person name="Getino M."/>
            <person name="Pursley I."/>
            <person name="Horton D.L."/>
            <person name="Alikhan N.F."/>
            <person name="Baker D."/>
            <person name="Gharbi K."/>
            <person name="Hall N."/>
            <person name="Watson M."/>
            <person name="Adriaenssens E.M."/>
            <person name="Foster-Nyarko E."/>
            <person name="Jarju S."/>
            <person name="Secka A."/>
            <person name="Antonio M."/>
            <person name="Oren A."/>
            <person name="Chaudhuri R.R."/>
            <person name="La Ragione R."/>
            <person name="Hildebrand F."/>
            <person name="Pallen M.J."/>
        </authorList>
    </citation>
    <scope>NUCLEOTIDE SEQUENCE</scope>
    <source>
        <strain evidence="2">ChiHjej12B11-1927</strain>
    </source>
</reference>
<feature type="transmembrane region" description="Helical" evidence="1">
    <location>
        <begin position="272"/>
        <end position="294"/>
    </location>
</feature>
<organism evidence="2 3">
    <name type="scientific">Candidatus Blautia pullistercoris</name>
    <dbReference type="NCBI Taxonomy" id="2838499"/>
    <lineage>
        <taxon>Bacteria</taxon>
        <taxon>Bacillati</taxon>
        <taxon>Bacillota</taxon>
        <taxon>Clostridia</taxon>
        <taxon>Lachnospirales</taxon>
        <taxon>Lachnospiraceae</taxon>
        <taxon>Blautia</taxon>
    </lineage>
</organism>
<evidence type="ECO:0000313" key="2">
    <source>
        <dbReference type="EMBL" id="HIX38223.1"/>
    </source>
</evidence>
<feature type="transmembrane region" description="Helical" evidence="1">
    <location>
        <begin position="75"/>
        <end position="91"/>
    </location>
</feature>
<reference evidence="2" key="2">
    <citation type="submission" date="2021-04" db="EMBL/GenBank/DDBJ databases">
        <authorList>
            <person name="Gilroy R."/>
        </authorList>
    </citation>
    <scope>NUCLEOTIDE SEQUENCE</scope>
    <source>
        <strain evidence="2">ChiHjej12B11-1927</strain>
    </source>
</reference>
<feature type="transmembrane region" description="Helical" evidence="1">
    <location>
        <begin position="151"/>
        <end position="170"/>
    </location>
</feature>
<protein>
    <submittedName>
        <fullName evidence="2">YfhO family protein</fullName>
    </submittedName>
</protein>
<feature type="transmembrane region" description="Helical" evidence="1">
    <location>
        <begin position="306"/>
        <end position="325"/>
    </location>
</feature>
<feature type="transmembrane region" description="Helical" evidence="1">
    <location>
        <begin position="190"/>
        <end position="210"/>
    </location>
</feature>
<keyword evidence="1" id="KW-0812">Transmembrane</keyword>
<dbReference type="PANTHER" id="PTHR38454:SF1">
    <property type="entry name" value="INTEGRAL MEMBRANE PROTEIN"/>
    <property type="match status" value="1"/>
</dbReference>
<dbReference type="Proteomes" id="UP000824230">
    <property type="component" value="Unassembled WGS sequence"/>
</dbReference>
<name>A0A9D2AMR2_9FIRM</name>
<accession>A0A9D2AMR2</accession>
<feature type="transmembrane region" description="Helical" evidence="1">
    <location>
        <begin position="419"/>
        <end position="436"/>
    </location>
</feature>
<proteinExistence type="predicted"/>